<proteinExistence type="predicted"/>
<name>A0A8S9ZG37_9BILA</name>
<organism evidence="1 2">
    <name type="scientific">Meloidogyne graminicola</name>
    <dbReference type="NCBI Taxonomy" id="189291"/>
    <lineage>
        <taxon>Eukaryota</taxon>
        <taxon>Metazoa</taxon>
        <taxon>Ecdysozoa</taxon>
        <taxon>Nematoda</taxon>
        <taxon>Chromadorea</taxon>
        <taxon>Rhabditida</taxon>
        <taxon>Tylenchina</taxon>
        <taxon>Tylenchomorpha</taxon>
        <taxon>Tylenchoidea</taxon>
        <taxon>Meloidogynidae</taxon>
        <taxon>Meloidogyninae</taxon>
        <taxon>Meloidogyne</taxon>
    </lineage>
</organism>
<dbReference type="EMBL" id="JABEBT010000108">
    <property type="protein sequence ID" value="KAF7632229.1"/>
    <property type="molecule type" value="Genomic_DNA"/>
</dbReference>
<keyword evidence="2" id="KW-1185">Reference proteome</keyword>
<protein>
    <submittedName>
        <fullName evidence="1">Uncharacterized protein</fullName>
    </submittedName>
</protein>
<sequence>MLFYRKYEGKRRGIKIGEENEEEIKEKLKLATKQIEIFWATEQKALSGESTKFENPQNYIKSPFEHKLPEHYFWPRTNFNLNKKKENLKEKKNNWYDKIPDGYMFNI</sequence>
<dbReference type="AlphaFoldDB" id="A0A8S9ZG37"/>
<dbReference type="Proteomes" id="UP000605970">
    <property type="component" value="Unassembled WGS sequence"/>
</dbReference>
<evidence type="ECO:0000313" key="2">
    <source>
        <dbReference type="Proteomes" id="UP000605970"/>
    </source>
</evidence>
<evidence type="ECO:0000313" key="1">
    <source>
        <dbReference type="EMBL" id="KAF7632229.1"/>
    </source>
</evidence>
<comment type="caution">
    <text evidence="1">The sequence shown here is derived from an EMBL/GenBank/DDBJ whole genome shotgun (WGS) entry which is preliminary data.</text>
</comment>
<accession>A0A8S9ZG37</accession>
<gene>
    <name evidence="1" type="ORF">Mgra_00008348</name>
</gene>
<dbReference type="OrthoDB" id="10428883at2759"/>
<reference evidence="1" key="1">
    <citation type="journal article" date="2020" name="Ecol. Evol.">
        <title>Genome structure and content of the rice root-knot nematode (Meloidogyne graminicola).</title>
        <authorList>
            <person name="Phan N.T."/>
            <person name="Danchin E.G.J."/>
            <person name="Klopp C."/>
            <person name="Perfus-Barbeoch L."/>
            <person name="Kozlowski D.K."/>
            <person name="Koutsovoulos G.D."/>
            <person name="Lopez-Roques C."/>
            <person name="Bouchez O."/>
            <person name="Zahm M."/>
            <person name="Besnard G."/>
            <person name="Bellafiore S."/>
        </authorList>
    </citation>
    <scope>NUCLEOTIDE SEQUENCE</scope>
    <source>
        <strain evidence="1">VN-18</strain>
    </source>
</reference>